<keyword evidence="3" id="KW-1185">Reference proteome</keyword>
<sequence length="85" mass="9684">MYGQTLGQLNRYFEQPVLTSYYLTAERLATELKNDLEGSMRKRIIEQVLEASAMLNGQPRPTSPPTKRRRPRKATPSKAMAETEA</sequence>
<comment type="caution">
    <text evidence="2">The sequence shown here is derived from an EMBL/GenBank/DDBJ whole genome shotgun (WGS) entry which is preliminary data.</text>
</comment>
<name>A0A3B0BF83_9ACTN</name>
<gene>
    <name evidence="2" type="ORF">D7231_17765</name>
</gene>
<reference evidence="2 3" key="1">
    <citation type="journal article" date="2015" name="Antonie Van Leeuwenhoek">
        <title>Streptomyces klenkii sp. nov., isolated from deep marine sediment.</title>
        <authorList>
            <person name="Veyisoglu A."/>
            <person name="Sahin N."/>
        </authorList>
    </citation>
    <scope>NUCLEOTIDE SEQUENCE [LARGE SCALE GENOMIC DNA]</scope>
    <source>
        <strain evidence="2 3">KCTC 29202</strain>
    </source>
</reference>
<feature type="region of interest" description="Disordered" evidence="1">
    <location>
        <begin position="51"/>
        <end position="85"/>
    </location>
</feature>
<evidence type="ECO:0000256" key="1">
    <source>
        <dbReference type="SAM" id="MobiDB-lite"/>
    </source>
</evidence>
<evidence type="ECO:0000313" key="2">
    <source>
        <dbReference type="EMBL" id="RKN70757.1"/>
    </source>
</evidence>
<accession>A0A3B0BF83</accession>
<organism evidence="2 3">
    <name type="scientific">Streptomyces klenkii</name>
    <dbReference type="NCBI Taxonomy" id="1420899"/>
    <lineage>
        <taxon>Bacteria</taxon>
        <taxon>Bacillati</taxon>
        <taxon>Actinomycetota</taxon>
        <taxon>Actinomycetes</taxon>
        <taxon>Kitasatosporales</taxon>
        <taxon>Streptomycetaceae</taxon>
        <taxon>Streptomyces</taxon>
    </lineage>
</organism>
<evidence type="ECO:0000313" key="3">
    <source>
        <dbReference type="Proteomes" id="UP000270343"/>
    </source>
</evidence>
<feature type="compositionally biased region" description="Basic residues" evidence="1">
    <location>
        <begin position="66"/>
        <end position="75"/>
    </location>
</feature>
<protein>
    <submittedName>
        <fullName evidence="2">Uncharacterized protein</fullName>
    </submittedName>
</protein>
<dbReference type="EMBL" id="RBAM01000007">
    <property type="protein sequence ID" value="RKN70757.1"/>
    <property type="molecule type" value="Genomic_DNA"/>
</dbReference>
<dbReference type="AlphaFoldDB" id="A0A3B0BF83"/>
<dbReference type="Proteomes" id="UP000270343">
    <property type="component" value="Unassembled WGS sequence"/>
</dbReference>
<proteinExistence type="predicted"/>